<accession>A0A9Q0L7U7</accession>
<evidence type="ECO:0000256" key="2">
    <source>
        <dbReference type="ARBA" id="ARBA00022824"/>
    </source>
</evidence>
<dbReference type="Pfam" id="PF09446">
    <property type="entry name" value="VMA21"/>
    <property type="match status" value="1"/>
</dbReference>
<gene>
    <name evidence="7" type="ORF">M0811_12759</name>
</gene>
<evidence type="ECO:0000256" key="6">
    <source>
        <dbReference type="SAM" id="Phobius"/>
    </source>
</evidence>
<dbReference type="GO" id="GO:0070072">
    <property type="term" value="P:vacuolar proton-transporting V-type ATPase complex assembly"/>
    <property type="evidence" value="ECO:0007669"/>
    <property type="project" value="InterPro"/>
</dbReference>
<evidence type="ECO:0000256" key="1">
    <source>
        <dbReference type="ARBA" id="ARBA00022692"/>
    </source>
</evidence>
<protein>
    <submittedName>
        <fullName evidence="7">Vacuolar atpase assembly integral membrane protein vma21</fullName>
    </submittedName>
</protein>
<keyword evidence="2" id="KW-0256">Endoplasmic reticulum</keyword>
<evidence type="ECO:0000256" key="3">
    <source>
        <dbReference type="ARBA" id="ARBA00022989"/>
    </source>
</evidence>
<evidence type="ECO:0000256" key="5">
    <source>
        <dbReference type="ARBA" id="ARBA00023329"/>
    </source>
</evidence>
<comment type="caution">
    <text evidence="7">The sequence shown here is derived from an EMBL/GenBank/DDBJ whole genome shotgun (WGS) entry which is preliminary data.</text>
</comment>
<evidence type="ECO:0000313" key="7">
    <source>
        <dbReference type="EMBL" id="KAJ5067952.1"/>
    </source>
</evidence>
<keyword evidence="3 6" id="KW-1133">Transmembrane helix</keyword>
<keyword evidence="4 6" id="KW-0472">Membrane</keyword>
<dbReference type="GO" id="GO:0031410">
    <property type="term" value="C:cytoplasmic vesicle"/>
    <property type="evidence" value="ECO:0007669"/>
    <property type="project" value="UniProtKB-KW"/>
</dbReference>
<evidence type="ECO:0000256" key="4">
    <source>
        <dbReference type="ARBA" id="ARBA00023136"/>
    </source>
</evidence>
<organism evidence="7 8">
    <name type="scientific">Anaeramoeba ignava</name>
    <name type="common">Anaerobic marine amoeba</name>
    <dbReference type="NCBI Taxonomy" id="1746090"/>
    <lineage>
        <taxon>Eukaryota</taxon>
        <taxon>Metamonada</taxon>
        <taxon>Anaeramoebidae</taxon>
        <taxon>Anaeramoeba</taxon>
    </lineage>
</organism>
<keyword evidence="5" id="KW-0968">Cytoplasmic vesicle</keyword>
<keyword evidence="8" id="KW-1185">Reference proteome</keyword>
<sequence>MKNSKDKTTFFHELMKSKNNSVFRKLLFFMILLLIIPVLVYYSTNYFLERNPTIKIKHSLVSAITSFLSVILILGIYVIVAFSENIEEIEDEKIIRKKPKEKIK</sequence>
<dbReference type="AlphaFoldDB" id="A0A9Q0L7U7"/>
<name>A0A9Q0L7U7_ANAIG</name>
<dbReference type="EMBL" id="JAPDFW010000123">
    <property type="protein sequence ID" value="KAJ5067952.1"/>
    <property type="molecule type" value="Genomic_DNA"/>
</dbReference>
<keyword evidence="1 6" id="KW-0812">Transmembrane</keyword>
<proteinExistence type="predicted"/>
<dbReference type="Proteomes" id="UP001149090">
    <property type="component" value="Unassembled WGS sequence"/>
</dbReference>
<reference evidence="7" key="1">
    <citation type="submission" date="2022-10" db="EMBL/GenBank/DDBJ databases">
        <title>Novel sulphate-reducing endosymbionts in the free-living metamonad Anaeramoeba.</title>
        <authorList>
            <person name="Jerlstrom-Hultqvist J."/>
            <person name="Cepicka I."/>
            <person name="Gallot-Lavallee L."/>
            <person name="Salas-Leiva D."/>
            <person name="Curtis B.A."/>
            <person name="Zahonova K."/>
            <person name="Pipaliya S."/>
            <person name="Dacks J."/>
            <person name="Roger A.J."/>
        </authorList>
    </citation>
    <scope>NUCLEOTIDE SEQUENCE</scope>
    <source>
        <strain evidence="7">BMAN</strain>
    </source>
</reference>
<dbReference type="InterPro" id="IPR019013">
    <property type="entry name" value="Vma21"/>
</dbReference>
<evidence type="ECO:0000313" key="8">
    <source>
        <dbReference type="Proteomes" id="UP001149090"/>
    </source>
</evidence>
<feature type="transmembrane region" description="Helical" evidence="6">
    <location>
        <begin position="26"/>
        <end position="48"/>
    </location>
</feature>
<feature type="transmembrane region" description="Helical" evidence="6">
    <location>
        <begin position="60"/>
        <end position="82"/>
    </location>
</feature>